<keyword evidence="1" id="KW-0472">Membrane</keyword>
<feature type="transmembrane region" description="Helical" evidence="1">
    <location>
        <begin position="80"/>
        <end position="99"/>
    </location>
</feature>
<dbReference type="PROSITE" id="PS51186">
    <property type="entry name" value="GNAT"/>
    <property type="match status" value="1"/>
</dbReference>
<evidence type="ECO:0000313" key="3">
    <source>
        <dbReference type="EMBL" id="RDC66150.1"/>
    </source>
</evidence>
<dbReference type="InterPro" id="IPR016181">
    <property type="entry name" value="Acyl_CoA_acyltransferase"/>
</dbReference>
<feature type="transmembrane region" description="Helical" evidence="1">
    <location>
        <begin position="40"/>
        <end position="60"/>
    </location>
</feature>
<dbReference type="PANTHER" id="PTHR42791">
    <property type="entry name" value="GNAT FAMILY ACETYLTRANSFERASE"/>
    <property type="match status" value="1"/>
</dbReference>
<accession>A0A369QP42</accession>
<keyword evidence="1" id="KW-1133">Transmembrane helix</keyword>
<evidence type="ECO:0000259" key="2">
    <source>
        <dbReference type="PROSITE" id="PS51186"/>
    </source>
</evidence>
<feature type="domain" description="N-acetyltransferase" evidence="2">
    <location>
        <begin position="119"/>
        <end position="191"/>
    </location>
</feature>
<protein>
    <recommendedName>
        <fullName evidence="2">N-acetyltransferase domain-containing protein</fullName>
    </recommendedName>
</protein>
<dbReference type="OrthoDB" id="1452841at2"/>
<dbReference type="EMBL" id="QASA01000001">
    <property type="protein sequence ID" value="RDC66150.1"/>
    <property type="molecule type" value="Genomic_DNA"/>
</dbReference>
<gene>
    <name evidence="3" type="ORF">AHMF7616_04781</name>
</gene>
<dbReference type="SUPFAM" id="SSF55729">
    <property type="entry name" value="Acyl-CoA N-acyltransferases (Nat)"/>
    <property type="match status" value="1"/>
</dbReference>
<dbReference type="CDD" id="cd04301">
    <property type="entry name" value="NAT_SF"/>
    <property type="match status" value="1"/>
</dbReference>
<dbReference type="Gene3D" id="3.40.630.30">
    <property type="match status" value="1"/>
</dbReference>
<dbReference type="AlphaFoldDB" id="A0A369QP42"/>
<sequence length="239" mass="28287">MIKANYRDKDLIVNILTKSFATNKSIYYLVKSGKNKATRICYLMNYAFEVCSLSGEIFIANNRQACALILYPDQKMTTPQTVWFDIKLILFCIGLLNIYKTLRREASIKKIQPKETKSYLWFIGVHPEYQHQKTGTTLLQELITYNQQKSRPIYLETATVQNLPWYQKQGFTIYHELDLGYFLYFLKKSCTNFYNTNFRIPETEIRALTFIFKTNQQDYIPIISYYPVSSYLFLNQALY</sequence>
<keyword evidence="4" id="KW-1185">Reference proteome</keyword>
<comment type="caution">
    <text evidence="3">The sequence shown here is derived from an EMBL/GenBank/DDBJ whole genome shotgun (WGS) entry which is preliminary data.</text>
</comment>
<evidence type="ECO:0000256" key="1">
    <source>
        <dbReference type="SAM" id="Phobius"/>
    </source>
</evidence>
<organism evidence="3 4">
    <name type="scientific">Adhaeribacter pallidiroseus</name>
    <dbReference type="NCBI Taxonomy" id="2072847"/>
    <lineage>
        <taxon>Bacteria</taxon>
        <taxon>Pseudomonadati</taxon>
        <taxon>Bacteroidota</taxon>
        <taxon>Cytophagia</taxon>
        <taxon>Cytophagales</taxon>
        <taxon>Hymenobacteraceae</taxon>
        <taxon>Adhaeribacter</taxon>
    </lineage>
</organism>
<dbReference type="Proteomes" id="UP000253919">
    <property type="component" value="Unassembled WGS sequence"/>
</dbReference>
<dbReference type="InterPro" id="IPR000182">
    <property type="entry name" value="GNAT_dom"/>
</dbReference>
<keyword evidence="1" id="KW-0812">Transmembrane</keyword>
<evidence type="ECO:0000313" key="4">
    <source>
        <dbReference type="Proteomes" id="UP000253919"/>
    </source>
</evidence>
<reference evidence="3 4" key="1">
    <citation type="submission" date="2018-04" db="EMBL/GenBank/DDBJ databases">
        <title>Adhaeribacter sp. HMF7616 genome sequencing and assembly.</title>
        <authorList>
            <person name="Kang H."/>
            <person name="Kang J."/>
            <person name="Cha I."/>
            <person name="Kim H."/>
            <person name="Joh K."/>
        </authorList>
    </citation>
    <scope>NUCLEOTIDE SEQUENCE [LARGE SCALE GENOMIC DNA]</scope>
    <source>
        <strain evidence="3 4">HMF7616</strain>
    </source>
</reference>
<dbReference type="Pfam" id="PF13508">
    <property type="entry name" value="Acetyltransf_7"/>
    <property type="match status" value="1"/>
</dbReference>
<dbReference type="InterPro" id="IPR052523">
    <property type="entry name" value="Trichothecene_AcTrans"/>
</dbReference>
<proteinExistence type="predicted"/>
<dbReference type="PANTHER" id="PTHR42791:SF1">
    <property type="entry name" value="N-ACETYLTRANSFERASE DOMAIN-CONTAINING PROTEIN"/>
    <property type="match status" value="1"/>
</dbReference>
<dbReference type="GO" id="GO:0016747">
    <property type="term" value="F:acyltransferase activity, transferring groups other than amino-acyl groups"/>
    <property type="evidence" value="ECO:0007669"/>
    <property type="project" value="InterPro"/>
</dbReference>
<name>A0A369QP42_9BACT</name>
<dbReference type="RefSeq" id="WP_115375048.1">
    <property type="nucleotide sequence ID" value="NZ_QASA01000001.1"/>
</dbReference>